<feature type="region of interest" description="Disordered" evidence="5">
    <location>
        <begin position="64"/>
        <end position="86"/>
    </location>
</feature>
<evidence type="ECO:0000256" key="2">
    <source>
        <dbReference type="ARBA" id="ARBA00022771"/>
    </source>
</evidence>
<feature type="compositionally biased region" description="Basic and acidic residues" evidence="5">
    <location>
        <begin position="607"/>
        <end position="616"/>
    </location>
</feature>
<keyword evidence="9" id="KW-1185">Reference proteome</keyword>
<dbReference type="InterPro" id="IPR019787">
    <property type="entry name" value="Znf_PHD-finger"/>
</dbReference>
<feature type="compositionally biased region" description="Low complexity" evidence="5">
    <location>
        <begin position="71"/>
        <end position="86"/>
    </location>
</feature>
<dbReference type="CDD" id="cd15517">
    <property type="entry name" value="PHD_TCF19_like"/>
    <property type="match status" value="1"/>
</dbReference>
<dbReference type="GeneID" id="109430315"/>
<dbReference type="InterPro" id="IPR040676">
    <property type="entry name" value="DUF5641"/>
</dbReference>
<dbReference type="CDD" id="cd01644">
    <property type="entry name" value="RT_pepA17"/>
    <property type="match status" value="1"/>
</dbReference>
<sequence>MDSNNDPKGNHNCGKCNRSDSVNNMVGCDLCDTWAHFDCAGVTDSIADPERSWKCENCMAQINAQRHSRKSNSTSSSNRSGNSQRQRLQLRLLEEERKLRLKHQEEEDAARKKAAEEEDQVRKKRMEEEQRYLKEKFELLMAGTEGSNDGSCSIRSDTSRKSDPNSRTSSQKVRDWLSRERDTHQSSGVDPTNQTFNGVQRSAVSKSAHENAPSNAVGIDAPSEVIKPVNSIRDCRNQKAVIRQAPPNSSTPQFSQEHISPSEALGQRTSISRIPMDISEYGPVVNRDAVQMTSMAYGRQGTNFVYPLSVTTATQSNAAAQPTYTMPGSQRPLCTTSRDLGHGHNPVRANVENVANYQTAQRNANPAESQYYNRDQSSDNIQQVGPTPVQIAARQVMSRDLPKFSGDPEDWPMFFSAFQNTTTACGYSDVENLARLQRCLEGAALAAVKSRLLLPGSVPHVISTLQRLFGRPEIIIHSLLNKLRDVPAPKAENLKSVIEFGLAVQDLVDHMQLARLDEHLCNPMLLHELVERLPAVYKMQWSAYKRASPIVNLATFGTFMSDLVNTATDVTLPDLSASSSKSTRSMGPRNKSKIFVHTEETPEGEEETQRTSEESGKRCSYCSRADHEIQGCSRFKTLHNDDRWAVMRQNGLCRNCLIPHRKWPCRSGKVCGVNGCRLRHHALLHAYDVEVLGAQARSVDNGSRNASIVHQNMHHVLPTILFRYLPVFIEDTNGKSVRTYAFLDDGSSSTLIEEGIAAELGINGPTDTLWLSWTGNVSREERGSKRVSIMISGRGMETRFQLNNVRTVQKLDLPHQTLQYDALKDAYPHLRGLPVASYSKATPGIIIGMEHARLLATLKIREGNADDPVAAKTRLGWCIYGKQFGSDKSVEHLNLHSSLGNRELHEQMKGFFGIEEATITVKPEADDDKRARQIMETTTRRVGKAFETGLLWRHEEVCFPDSYRMAEKRLVQLEKRLNRDPALKEKICCQIEEYERKGYAHRLTDEEIRSSDPKRIWYLPLGVVQNPKKPEKVRLIWDAAARSSGVSLNDMLLKGPDLLTSLISVLFRFRQRDIAICGDIREMFHQIIIRNLDKQAQRFLWRSSPDSSPQCYVMDVATFGATCSPSSAQFIKNKNAEEFVEQYPAATEAIIKGHYVDDYLDSVDTVMEAVQLWKDVRYVHAQGGFDMRNLISNSPEVMQLVGEKGSTATKSMNLDKPEESERVLGMVWKPKIDMFTYDTTLRPDIAKLIAEQSVPTKRQVLCTVMSLFDPLGLISNFVVQGKILMQDIWRSGTDWDEVIAENLHEKWIKWSNCLTEMGSVRIPRCFFSGASRSAMDGMQIHVFVDASPEAYASVAYLRIIDKGVPRCALVAAKSKVAPLKPLSVPRLELQAALIGSRLADTICKYLNLSVKQRFFWLDSSTVLAWLRSDSRRYHPFVAFRVGEILSLTAVNEWRHLQSKYNVADEATKWGSGQSFDPENRWFSGPPFLKKEEEYWPTQSASIEPVTEELRKVYVQHHIINQPLIDVTRFSKWQKLLRTTAFVLRAAKKFKKQQVPAWLSSEEYCKAENLLWRQVQTESYPEEYATLHHNMENPDQPRQLNRSSSLLQHSPYLDDAGIMRMDSRITAAPNTFFNARHPIILPKNHRLTYLLVDSFHCRFLHGNSETILNEIRQQFSISTLRSLVKRVSKDCQICRIRKATPQPPKMAPLPVERLMSFIRPFTNTGIDYFGPVTVKIGRSNVKRWVVLFTCLSVRAVHLEIAHSLTTQSCVMAIRRFVARRGAPETIWSDNGTNFVGANNVLKEELREINESCATTFTNARTNWLFNPPYAPHMGGAWERLVRSVKTAMFAITDQAHSPSDEVLETVIQEAEAVVNSRPLTYVPLDSSNDEALTPNHFLLYGIRGVNQPAIQLKDARVPLRDSWNMAKNMVDEFWKRWIREYLPELTRRTKWYQPVKPLDVGDLVIVIDENKRNGWTRGRILDVVVGKDGQVRRAVVLTSNGVQTRAAVKLALLDVGQASG</sequence>
<dbReference type="InterPro" id="IPR013083">
    <property type="entry name" value="Znf_RING/FYVE/PHD"/>
</dbReference>
<feature type="compositionally biased region" description="Basic and acidic residues" evidence="5">
    <location>
        <begin position="172"/>
        <end position="184"/>
    </location>
</feature>
<feature type="region of interest" description="Disordered" evidence="5">
    <location>
        <begin position="245"/>
        <end position="267"/>
    </location>
</feature>
<dbReference type="SUPFAM" id="SSF57903">
    <property type="entry name" value="FYVE/PHD zinc finger"/>
    <property type="match status" value="1"/>
</dbReference>
<evidence type="ECO:0000256" key="1">
    <source>
        <dbReference type="ARBA" id="ARBA00022723"/>
    </source>
</evidence>
<dbReference type="PANTHER" id="PTHR47331">
    <property type="entry name" value="PHD-TYPE DOMAIN-CONTAINING PROTEIN"/>
    <property type="match status" value="1"/>
</dbReference>
<feature type="region of interest" description="Disordered" evidence="5">
    <location>
        <begin position="101"/>
        <end position="123"/>
    </location>
</feature>
<dbReference type="PROSITE" id="PS50016">
    <property type="entry name" value="ZF_PHD_2"/>
    <property type="match status" value="1"/>
</dbReference>
<dbReference type="Pfam" id="PF00628">
    <property type="entry name" value="PHD"/>
    <property type="match status" value="1"/>
</dbReference>
<accession>A0ABM1ZQ16</accession>
<proteinExistence type="predicted"/>
<keyword evidence="1" id="KW-0479">Metal-binding</keyword>
<dbReference type="InterPro" id="IPR043502">
    <property type="entry name" value="DNA/RNA_pol_sf"/>
</dbReference>
<dbReference type="SUPFAM" id="SSF53098">
    <property type="entry name" value="Ribonuclease H-like"/>
    <property type="match status" value="1"/>
</dbReference>
<evidence type="ECO:0000313" key="8">
    <source>
        <dbReference type="EnsemblMetazoa" id="AALFPA23_020560.P30363"/>
    </source>
</evidence>
<feature type="domain" description="PHD-type" evidence="6">
    <location>
        <begin position="10"/>
        <end position="61"/>
    </location>
</feature>
<dbReference type="SUPFAM" id="SSF56672">
    <property type="entry name" value="DNA/RNA polymerases"/>
    <property type="match status" value="1"/>
</dbReference>
<dbReference type="EnsemblMetazoa" id="AALFPA23_020560.R30362">
    <property type="protein sequence ID" value="AALFPA23_020560.P30362"/>
    <property type="gene ID" value="AALFPA23_020560"/>
</dbReference>
<feature type="domain" description="Integrase catalytic" evidence="7">
    <location>
        <begin position="1715"/>
        <end position="1901"/>
    </location>
</feature>
<dbReference type="Pfam" id="PF03564">
    <property type="entry name" value="DUF1759"/>
    <property type="match status" value="1"/>
</dbReference>
<dbReference type="InterPro" id="IPR001965">
    <property type="entry name" value="Znf_PHD"/>
</dbReference>
<feature type="compositionally biased region" description="Polar residues" evidence="5">
    <location>
        <begin position="185"/>
        <end position="205"/>
    </location>
</feature>
<dbReference type="InterPro" id="IPR008042">
    <property type="entry name" value="Retrotrans_Pao"/>
</dbReference>
<dbReference type="Gene3D" id="3.30.420.10">
    <property type="entry name" value="Ribonuclease H-like superfamily/Ribonuclease H"/>
    <property type="match status" value="1"/>
</dbReference>
<evidence type="ECO:0000259" key="7">
    <source>
        <dbReference type="PROSITE" id="PS50994"/>
    </source>
</evidence>
<dbReference type="Pfam" id="PF18701">
    <property type="entry name" value="DUF5641"/>
    <property type="match status" value="1"/>
</dbReference>
<evidence type="ECO:0000256" key="4">
    <source>
        <dbReference type="PROSITE-ProRule" id="PRU00146"/>
    </source>
</evidence>
<evidence type="ECO:0000256" key="5">
    <source>
        <dbReference type="SAM" id="MobiDB-lite"/>
    </source>
</evidence>
<dbReference type="RefSeq" id="XP_062708051.1">
    <property type="nucleotide sequence ID" value="XM_062852067.1"/>
</dbReference>
<dbReference type="Gene3D" id="3.30.40.10">
    <property type="entry name" value="Zinc/RING finger domain, C3HC4 (zinc finger)"/>
    <property type="match status" value="1"/>
</dbReference>
<feature type="region of interest" description="Disordered" evidence="5">
    <location>
        <begin position="574"/>
        <end position="616"/>
    </location>
</feature>
<evidence type="ECO:0000313" key="9">
    <source>
        <dbReference type="Proteomes" id="UP000069940"/>
    </source>
</evidence>
<reference evidence="9" key="1">
    <citation type="journal article" date="2015" name="Proc. Natl. Acad. Sci. U.S.A.">
        <title>Genome sequence of the Asian Tiger mosquito, Aedes albopictus, reveals insights into its biology, genetics, and evolution.</title>
        <authorList>
            <person name="Chen X.G."/>
            <person name="Jiang X."/>
            <person name="Gu J."/>
            <person name="Xu M."/>
            <person name="Wu Y."/>
            <person name="Deng Y."/>
            <person name="Zhang C."/>
            <person name="Bonizzoni M."/>
            <person name="Dermauw W."/>
            <person name="Vontas J."/>
            <person name="Armbruster P."/>
            <person name="Huang X."/>
            <person name="Yang Y."/>
            <person name="Zhang H."/>
            <person name="He W."/>
            <person name="Peng H."/>
            <person name="Liu Y."/>
            <person name="Wu K."/>
            <person name="Chen J."/>
            <person name="Lirakis M."/>
            <person name="Topalis P."/>
            <person name="Van Leeuwen T."/>
            <person name="Hall A.B."/>
            <person name="Jiang X."/>
            <person name="Thorpe C."/>
            <person name="Mueller R.L."/>
            <person name="Sun C."/>
            <person name="Waterhouse R.M."/>
            <person name="Yan G."/>
            <person name="Tu Z.J."/>
            <person name="Fang X."/>
            <person name="James A.A."/>
        </authorList>
    </citation>
    <scope>NUCLEOTIDE SEQUENCE [LARGE SCALE GENOMIC DNA]</scope>
    <source>
        <strain evidence="9">Foshan</strain>
    </source>
</reference>
<dbReference type="RefSeq" id="XP_029717770.2">
    <property type="nucleotide sequence ID" value="XM_029861910.2"/>
</dbReference>
<dbReference type="InterPro" id="IPR005312">
    <property type="entry name" value="DUF1759"/>
</dbReference>
<dbReference type="InterPro" id="IPR012337">
    <property type="entry name" value="RNaseH-like_sf"/>
</dbReference>
<organism evidence="8 9">
    <name type="scientific">Aedes albopictus</name>
    <name type="common">Asian tiger mosquito</name>
    <name type="synonym">Stegomyia albopicta</name>
    <dbReference type="NCBI Taxonomy" id="7160"/>
    <lineage>
        <taxon>Eukaryota</taxon>
        <taxon>Metazoa</taxon>
        <taxon>Ecdysozoa</taxon>
        <taxon>Arthropoda</taxon>
        <taxon>Hexapoda</taxon>
        <taxon>Insecta</taxon>
        <taxon>Pterygota</taxon>
        <taxon>Neoptera</taxon>
        <taxon>Endopterygota</taxon>
        <taxon>Diptera</taxon>
        <taxon>Nematocera</taxon>
        <taxon>Culicoidea</taxon>
        <taxon>Culicidae</taxon>
        <taxon>Culicinae</taxon>
        <taxon>Aedini</taxon>
        <taxon>Aedes</taxon>
        <taxon>Stegomyia</taxon>
    </lineage>
</organism>
<feature type="compositionally biased region" description="Polar residues" evidence="5">
    <location>
        <begin position="145"/>
        <end position="156"/>
    </location>
</feature>
<feature type="compositionally biased region" description="Polar residues" evidence="5">
    <location>
        <begin position="576"/>
        <end position="585"/>
    </location>
</feature>
<reference evidence="8" key="2">
    <citation type="submission" date="2025-05" db="UniProtKB">
        <authorList>
            <consortium name="EnsemblMetazoa"/>
        </authorList>
    </citation>
    <scope>IDENTIFICATION</scope>
    <source>
        <strain evidence="8">Foshan</strain>
    </source>
</reference>
<evidence type="ECO:0000256" key="3">
    <source>
        <dbReference type="ARBA" id="ARBA00022833"/>
    </source>
</evidence>
<dbReference type="InterPro" id="IPR001584">
    <property type="entry name" value="Integrase_cat-core"/>
</dbReference>
<dbReference type="InterPro" id="IPR011011">
    <property type="entry name" value="Znf_FYVE_PHD"/>
</dbReference>
<keyword evidence="3" id="KW-0862">Zinc</keyword>
<dbReference type="PANTHER" id="PTHR47331:SF1">
    <property type="entry name" value="GAG-LIKE PROTEIN"/>
    <property type="match status" value="1"/>
</dbReference>
<dbReference type="SMART" id="SM00249">
    <property type="entry name" value="PHD"/>
    <property type="match status" value="1"/>
</dbReference>
<dbReference type="Proteomes" id="UP000069940">
    <property type="component" value="Unassembled WGS sequence"/>
</dbReference>
<evidence type="ECO:0000259" key="6">
    <source>
        <dbReference type="PROSITE" id="PS50016"/>
    </source>
</evidence>
<protein>
    <submittedName>
        <fullName evidence="8">Uncharacterized protein</fullName>
    </submittedName>
</protein>
<feature type="compositionally biased region" description="Polar residues" evidence="5">
    <location>
        <begin position="246"/>
        <end position="259"/>
    </location>
</feature>
<keyword evidence="2 4" id="KW-0863">Zinc-finger</keyword>
<name>A0ABM1ZQ16_AEDAL</name>
<dbReference type="InterPro" id="IPR036397">
    <property type="entry name" value="RNaseH_sf"/>
</dbReference>
<feature type="region of interest" description="Disordered" evidence="5">
    <location>
        <begin position="143"/>
        <end position="219"/>
    </location>
</feature>
<feature type="compositionally biased region" description="Basic and acidic residues" evidence="5">
    <location>
        <begin position="101"/>
        <end position="115"/>
    </location>
</feature>
<dbReference type="PROSITE" id="PS50994">
    <property type="entry name" value="INTEGRASE"/>
    <property type="match status" value="1"/>
</dbReference>
<dbReference type="EnsemblMetazoa" id="AALFPA23_020560.R30363">
    <property type="protein sequence ID" value="AALFPA23_020560.P30363"/>
    <property type="gene ID" value="AALFPA23_020560"/>
</dbReference>
<dbReference type="Pfam" id="PF05380">
    <property type="entry name" value="Peptidase_A17"/>
    <property type="match status" value="1"/>
</dbReference>